<dbReference type="Proteomes" id="UP001059596">
    <property type="component" value="Unassembled WGS sequence"/>
</dbReference>
<reference evidence="2" key="1">
    <citation type="journal article" date="2023" name="Genome Biol. Evol.">
        <title>Long-read-based Genome Assembly of Drosophila gunungcola Reveals Fewer Chemosensory Genes in Flower-breeding Species.</title>
        <authorList>
            <person name="Negi A."/>
            <person name="Liao B.Y."/>
            <person name="Yeh S.D."/>
        </authorList>
    </citation>
    <scope>NUCLEOTIDE SEQUENCE</scope>
    <source>
        <strain evidence="2">Sukarami</strain>
    </source>
</reference>
<accession>A0A9P9YQ65</accession>
<proteinExistence type="predicted"/>
<evidence type="ECO:0000313" key="3">
    <source>
        <dbReference type="Proteomes" id="UP001059596"/>
    </source>
</evidence>
<dbReference type="AlphaFoldDB" id="A0A9P9YQ65"/>
<gene>
    <name evidence="2" type="ORF">M5D96_005288</name>
</gene>
<feature type="compositionally biased region" description="Basic and acidic residues" evidence="1">
    <location>
        <begin position="12"/>
        <end position="30"/>
    </location>
</feature>
<evidence type="ECO:0000256" key="1">
    <source>
        <dbReference type="SAM" id="MobiDB-lite"/>
    </source>
</evidence>
<dbReference type="EMBL" id="JAMKOV010000003">
    <property type="protein sequence ID" value="KAI8041037.1"/>
    <property type="molecule type" value="Genomic_DNA"/>
</dbReference>
<protein>
    <submittedName>
        <fullName evidence="2">Uncharacterized protein</fullName>
    </submittedName>
</protein>
<keyword evidence="3" id="KW-1185">Reference proteome</keyword>
<sequence>MENLLEMQGKYEPAKTRTNGKESIRQTVKKGESSLTTTTAFMQILI</sequence>
<organism evidence="2 3">
    <name type="scientific">Drosophila gunungcola</name>
    <name type="common">fruit fly</name>
    <dbReference type="NCBI Taxonomy" id="103775"/>
    <lineage>
        <taxon>Eukaryota</taxon>
        <taxon>Metazoa</taxon>
        <taxon>Ecdysozoa</taxon>
        <taxon>Arthropoda</taxon>
        <taxon>Hexapoda</taxon>
        <taxon>Insecta</taxon>
        <taxon>Pterygota</taxon>
        <taxon>Neoptera</taxon>
        <taxon>Endopterygota</taxon>
        <taxon>Diptera</taxon>
        <taxon>Brachycera</taxon>
        <taxon>Muscomorpha</taxon>
        <taxon>Ephydroidea</taxon>
        <taxon>Drosophilidae</taxon>
        <taxon>Drosophila</taxon>
        <taxon>Sophophora</taxon>
    </lineage>
</organism>
<feature type="region of interest" description="Disordered" evidence="1">
    <location>
        <begin position="1"/>
        <end position="30"/>
    </location>
</feature>
<name>A0A9P9YQ65_9MUSC</name>
<evidence type="ECO:0000313" key="2">
    <source>
        <dbReference type="EMBL" id="KAI8041037.1"/>
    </source>
</evidence>
<comment type="caution">
    <text evidence="2">The sequence shown here is derived from an EMBL/GenBank/DDBJ whole genome shotgun (WGS) entry which is preliminary data.</text>
</comment>